<evidence type="ECO:0000313" key="2">
    <source>
        <dbReference type="EMBL" id="KAK8897037.1"/>
    </source>
</evidence>
<name>A0ABR2L0Z3_9EUKA</name>
<keyword evidence="3" id="KW-1185">Reference proteome</keyword>
<feature type="chain" id="PRO_5046695148" evidence="1">
    <location>
        <begin position="17"/>
        <end position="1092"/>
    </location>
</feature>
<protein>
    <submittedName>
        <fullName evidence="2">Uncharacterized protein</fullName>
    </submittedName>
</protein>
<dbReference type="Proteomes" id="UP001470230">
    <property type="component" value="Unassembled WGS sequence"/>
</dbReference>
<accession>A0ABR2L0Z3</accession>
<comment type="caution">
    <text evidence="2">The sequence shown here is derived from an EMBL/GenBank/DDBJ whole genome shotgun (WGS) entry which is preliminary data.</text>
</comment>
<evidence type="ECO:0000313" key="3">
    <source>
        <dbReference type="Proteomes" id="UP001470230"/>
    </source>
</evidence>
<proteinExistence type="predicted"/>
<reference evidence="2 3" key="1">
    <citation type="submission" date="2024-04" db="EMBL/GenBank/DDBJ databases">
        <title>Tritrichomonas musculus Genome.</title>
        <authorList>
            <person name="Alves-Ferreira E."/>
            <person name="Grigg M."/>
            <person name="Lorenzi H."/>
            <person name="Galac M."/>
        </authorList>
    </citation>
    <scope>NUCLEOTIDE SEQUENCE [LARGE SCALE GENOMIC DNA]</scope>
    <source>
        <strain evidence="2 3">EAF2021</strain>
    </source>
</reference>
<dbReference type="EMBL" id="JAPFFF010000002">
    <property type="protein sequence ID" value="KAK8897037.1"/>
    <property type="molecule type" value="Genomic_DNA"/>
</dbReference>
<gene>
    <name evidence="2" type="ORF">M9Y10_014971</name>
</gene>
<feature type="signal peptide" evidence="1">
    <location>
        <begin position="1"/>
        <end position="16"/>
    </location>
</feature>
<keyword evidence="1" id="KW-0732">Signal</keyword>
<sequence length="1092" mass="126188">MLLLLYLFIFINCFIPDEFRSLVDKAIMNSTIKVPKGLREDTKYPGKYTNGNAHFTLHKILSSSQTKDLKGYAIEKNYAAIVKRKNFNITDEFVLIDIKNQQFYTMEKVVASDEKVSIYKVSPIDMFYIFSDIEAKVVTPLVSYKNSFNWDEKRNRPRLIPFGLFSAGVGAYFEVRAHAKVRFHSIKKADINADVTIIGKIGAELLVKHGEYKKYPDISLFDDIDLPVPGLSISFRFLGLPFEFGLFVTLGAVLKDMEKNLQVDIDYFKGYQLTAKRYICIKRHGISDSGWQTDFSPIPSGNVVEGTLSDLESNHIKATIQLKQGLKLKALVFNIISTELEFGIIEPFQISFGFSPLACPFPYLYGRLELPLKTYLSFTGVIIKIRLFGHKRKYKLIRPFVKERYLFHLIKTRKHCLFDSKNNYDYAISDDISGDDDDDDQFINETSNRIISLNTIDLENKNLTHTLISFQISLSEYNSSTKSQLQLFARRSSPFEDITSKKSSFDTSIVEAYQNRLTSKIQLNFLYNVGTNIIEKSNDYSFFLKEYLRKDDGYVPITIYNQKKTEGISVKMRLHYCENLTLNEMYVPSLRNGAFESNLEYGEKLCIIVKDIEENSTDYIDENATFITDGTLSEFLSERGIFSFKDEYFIIEFSNITLPLSPDSGTSVHYEICAEWDNNYAKKSLLISNFSDKFIKGLNILEDFAPKVRITESMRLFIYISYVHNYNIITLRQPVTYLEIQQAASSKIQSIIKTEPSNKISCAISIKRYTPIVKFNCSHANSTHRVITNVYALSSVKPSEYKPYVVKFKENQLYGVFELKKIHPNVKWVIIHMPLLQPLCNFTTISDEYYQIPFDKEVIYIPFRRENSSLNETVIKHVVQGNFIDEETIYFSSLYYTVDFSETPVALALVRTINNQYSVTNINGTKQTLIDYGNEYFKLLALEYEKDPIILVASSLIIIDEDHPLAEKTIPNFPNWESVIYHVWCKRADEIIMHDKTSRITTERNTERDGEFFKITVTPGHIIDFIPVCEKNLSQPLCYFRQTFSESSNYAVFRYPQKNGITILDTNISDLFEQVIKKIYHIFSLAAILYRN</sequence>
<organism evidence="2 3">
    <name type="scientific">Tritrichomonas musculus</name>
    <dbReference type="NCBI Taxonomy" id="1915356"/>
    <lineage>
        <taxon>Eukaryota</taxon>
        <taxon>Metamonada</taxon>
        <taxon>Parabasalia</taxon>
        <taxon>Tritrichomonadida</taxon>
        <taxon>Tritrichomonadidae</taxon>
        <taxon>Tritrichomonas</taxon>
    </lineage>
</organism>
<evidence type="ECO:0000256" key="1">
    <source>
        <dbReference type="SAM" id="SignalP"/>
    </source>
</evidence>